<evidence type="ECO:0000313" key="11">
    <source>
        <dbReference type="Proteomes" id="UP000319498"/>
    </source>
</evidence>
<gene>
    <name evidence="9" type="ORF">AA984_26710</name>
    <name evidence="8" type="ORF">BFO01nite_46190</name>
</gene>
<protein>
    <submittedName>
        <fullName evidence="8 9">RNA polymerase sigma-70 factor</fullName>
    </submittedName>
</protein>
<dbReference type="RefSeq" id="WP_047074366.1">
    <property type="nucleotide sequence ID" value="NZ_BJOL01000031.1"/>
</dbReference>
<keyword evidence="5" id="KW-0804">Transcription</keyword>
<dbReference type="InterPro" id="IPR013249">
    <property type="entry name" value="RNA_pol_sigma70_r4_t2"/>
</dbReference>
<dbReference type="SUPFAM" id="SSF88659">
    <property type="entry name" value="Sigma3 and sigma4 domains of RNA polymerase sigma factors"/>
    <property type="match status" value="1"/>
</dbReference>
<keyword evidence="8" id="KW-0240">DNA-directed RNA polymerase</keyword>
<evidence type="ECO:0000256" key="4">
    <source>
        <dbReference type="ARBA" id="ARBA00023125"/>
    </source>
</evidence>
<dbReference type="Pfam" id="PF04542">
    <property type="entry name" value="Sigma70_r2"/>
    <property type="match status" value="1"/>
</dbReference>
<evidence type="ECO:0000313" key="9">
    <source>
        <dbReference type="EMBL" id="KLH96085.1"/>
    </source>
</evidence>
<dbReference type="Gene3D" id="1.10.10.10">
    <property type="entry name" value="Winged helix-like DNA-binding domain superfamily/Winged helix DNA-binding domain"/>
    <property type="match status" value="1"/>
</dbReference>
<dbReference type="InterPro" id="IPR013325">
    <property type="entry name" value="RNA_pol_sigma_r2"/>
</dbReference>
<dbReference type="Proteomes" id="UP000319498">
    <property type="component" value="Unassembled WGS sequence"/>
</dbReference>
<name>A0A837KFW6_9BACL</name>
<evidence type="ECO:0000256" key="2">
    <source>
        <dbReference type="ARBA" id="ARBA00023015"/>
    </source>
</evidence>
<evidence type="ECO:0000256" key="5">
    <source>
        <dbReference type="ARBA" id="ARBA00023163"/>
    </source>
</evidence>
<evidence type="ECO:0000313" key="10">
    <source>
        <dbReference type="Proteomes" id="UP000035218"/>
    </source>
</evidence>
<dbReference type="GO" id="GO:0003677">
    <property type="term" value="F:DNA binding"/>
    <property type="evidence" value="ECO:0007669"/>
    <property type="project" value="UniProtKB-KW"/>
</dbReference>
<evidence type="ECO:0000256" key="1">
    <source>
        <dbReference type="ARBA" id="ARBA00010641"/>
    </source>
</evidence>
<accession>A0A837KFW6</accession>
<dbReference type="InterPro" id="IPR013324">
    <property type="entry name" value="RNA_pol_sigma_r3/r4-like"/>
</dbReference>
<evidence type="ECO:0000259" key="6">
    <source>
        <dbReference type="Pfam" id="PF04542"/>
    </source>
</evidence>
<evidence type="ECO:0000313" key="8">
    <source>
        <dbReference type="EMBL" id="GED60487.1"/>
    </source>
</evidence>
<dbReference type="InterPro" id="IPR014284">
    <property type="entry name" value="RNA_pol_sigma-70_dom"/>
</dbReference>
<proteinExistence type="inferred from homology"/>
<keyword evidence="4" id="KW-0238">DNA-binding</keyword>
<dbReference type="GeneID" id="87588636"/>
<dbReference type="CDD" id="cd06171">
    <property type="entry name" value="Sigma70_r4"/>
    <property type="match status" value="1"/>
</dbReference>
<dbReference type="NCBIfam" id="TIGR02937">
    <property type="entry name" value="sigma70-ECF"/>
    <property type="match status" value="1"/>
</dbReference>
<reference evidence="9 10" key="1">
    <citation type="submission" date="2015-05" db="EMBL/GenBank/DDBJ databases">
        <title>Genome sequencing project for genomic taxonomy and phylogenomics of Bacillus-like bacteria.</title>
        <authorList>
            <person name="Liu B."/>
            <person name="Wang J."/>
            <person name="Zhu Y."/>
            <person name="Liu G."/>
            <person name="Chen Q."/>
            <person name="Chen Z."/>
            <person name="Lan J."/>
            <person name="Che J."/>
            <person name="Ge C."/>
            <person name="Shi H."/>
            <person name="Pan Z."/>
            <person name="Liu X."/>
        </authorList>
    </citation>
    <scope>NUCLEOTIDE SEQUENCE [LARGE SCALE GENOMIC DNA]</scope>
    <source>
        <strain evidence="9 10">DSM 9885</strain>
    </source>
</reference>
<dbReference type="EMBL" id="LDCN01000012">
    <property type="protein sequence ID" value="KLH96085.1"/>
    <property type="molecule type" value="Genomic_DNA"/>
</dbReference>
<feature type="domain" description="RNA polymerase sigma-70 region 2" evidence="6">
    <location>
        <begin position="12"/>
        <end position="78"/>
    </location>
</feature>
<keyword evidence="3" id="KW-0731">Sigma factor</keyword>
<dbReference type="Pfam" id="PF08281">
    <property type="entry name" value="Sigma70_r4_2"/>
    <property type="match status" value="1"/>
</dbReference>
<keyword evidence="2" id="KW-0805">Transcription regulation</keyword>
<dbReference type="Gene3D" id="1.10.1740.10">
    <property type="match status" value="1"/>
</dbReference>
<dbReference type="Proteomes" id="UP000035218">
    <property type="component" value="Unassembled WGS sequence"/>
</dbReference>
<organism evidence="9 10">
    <name type="scientific">Brevibacillus formosus</name>
    <dbReference type="NCBI Taxonomy" id="54913"/>
    <lineage>
        <taxon>Bacteria</taxon>
        <taxon>Bacillati</taxon>
        <taxon>Bacillota</taxon>
        <taxon>Bacilli</taxon>
        <taxon>Bacillales</taxon>
        <taxon>Paenibacillaceae</taxon>
        <taxon>Brevibacillus</taxon>
    </lineage>
</organism>
<dbReference type="EMBL" id="BJOL01000031">
    <property type="protein sequence ID" value="GED60487.1"/>
    <property type="molecule type" value="Genomic_DNA"/>
</dbReference>
<reference evidence="8 11" key="2">
    <citation type="submission" date="2019-06" db="EMBL/GenBank/DDBJ databases">
        <title>Whole genome shotgun sequence of Brevibacillus formosus NBRC 15716.</title>
        <authorList>
            <person name="Hosoyama A."/>
            <person name="Uohara A."/>
            <person name="Ohji S."/>
            <person name="Ichikawa N."/>
        </authorList>
    </citation>
    <scope>NUCLEOTIDE SEQUENCE [LARGE SCALE GENOMIC DNA]</scope>
    <source>
        <strain evidence="8 11">NBRC 15716</strain>
    </source>
</reference>
<dbReference type="InterPro" id="IPR039425">
    <property type="entry name" value="RNA_pol_sigma-70-like"/>
</dbReference>
<sequence>MYDDLYEKMGSIYEQHYMAVYCFLLHFTGNQNETEDLTQEVFTRVVKALPTYDGRVAVKTWLFSIAKHIAIDHYRKQKLYELVSENWLMRLTAKQGIPEVELDNKEEMREIKDALQRLKPSYRMVVILRSVEGYSIRETAELLAISEAKVKVVYHRALKKLQHFLKDSVKGGIPHELA</sequence>
<dbReference type="AlphaFoldDB" id="A0A837KFW6"/>
<evidence type="ECO:0000256" key="3">
    <source>
        <dbReference type="ARBA" id="ARBA00023082"/>
    </source>
</evidence>
<dbReference type="OrthoDB" id="2470848at2"/>
<feature type="domain" description="RNA polymerase sigma factor 70 region 4 type 2" evidence="7">
    <location>
        <begin position="109"/>
        <end position="161"/>
    </location>
</feature>
<comment type="caution">
    <text evidence="9">The sequence shown here is derived from an EMBL/GenBank/DDBJ whole genome shotgun (WGS) entry which is preliminary data.</text>
</comment>
<dbReference type="GO" id="GO:0016987">
    <property type="term" value="F:sigma factor activity"/>
    <property type="evidence" value="ECO:0007669"/>
    <property type="project" value="UniProtKB-KW"/>
</dbReference>
<dbReference type="GO" id="GO:0006352">
    <property type="term" value="P:DNA-templated transcription initiation"/>
    <property type="evidence" value="ECO:0007669"/>
    <property type="project" value="InterPro"/>
</dbReference>
<dbReference type="PANTHER" id="PTHR43133:SF8">
    <property type="entry name" value="RNA POLYMERASE SIGMA FACTOR HI_1459-RELATED"/>
    <property type="match status" value="1"/>
</dbReference>
<keyword evidence="11" id="KW-1185">Reference proteome</keyword>
<dbReference type="PANTHER" id="PTHR43133">
    <property type="entry name" value="RNA POLYMERASE ECF-TYPE SIGMA FACTO"/>
    <property type="match status" value="1"/>
</dbReference>
<comment type="similarity">
    <text evidence="1">Belongs to the sigma-70 factor family. ECF subfamily.</text>
</comment>
<evidence type="ECO:0000259" key="7">
    <source>
        <dbReference type="Pfam" id="PF08281"/>
    </source>
</evidence>
<dbReference type="InterPro" id="IPR007627">
    <property type="entry name" value="RNA_pol_sigma70_r2"/>
</dbReference>
<dbReference type="InterPro" id="IPR036388">
    <property type="entry name" value="WH-like_DNA-bd_sf"/>
</dbReference>
<dbReference type="SUPFAM" id="SSF88946">
    <property type="entry name" value="Sigma2 domain of RNA polymerase sigma factors"/>
    <property type="match status" value="1"/>
</dbReference>
<dbReference type="GO" id="GO:0000428">
    <property type="term" value="C:DNA-directed RNA polymerase complex"/>
    <property type="evidence" value="ECO:0007669"/>
    <property type="project" value="UniProtKB-KW"/>
</dbReference>